<keyword evidence="3" id="KW-0807">Transducer</keyword>
<evidence type="ECO:0000313" key="8">
    <source>
        <dbReference type="Proteomes" id="UP000177583"/>
    </source>
</evidence>
<organism evidence="7 8">
    <name type="scientific">Candidatus Lambdaproteobacteria bacterium RIFOXYD2_FULL_56_26</name>
    <dbReference type="NCBI Taxonomy" id="1817773"/>
    <lineage>
        <taxon>Bacteria</taxon>
        <taxon>Pseudomonadati</taxon>
        <taxon>Pseudomonadota</taxon>
        <taxon>Candidatus Lambdaproteobacteria</taxon>
    </lineage>
</organism>
<dbReference type="InterPro" id="IPR004090">
    <property type="entry name" value="Chemotax_Me-accpt_rcpt"/>
</dbReference>
<comment type="similarity">
    <text evidence="2">Belongs to the methyl-accepting chemotaxis (MCP) protein family.</text>
</comment>
<dbReference type="SUPFAM" id="SSF58104">
    <property type="entry name" value="Methyl-accepting chemotaxis protein (MCP) signaling domain"/>
    <property type="match status" value="1"/>
</dbReference>
<feature type="transmembrane region" description="Helical" evidence="5">
    <location>
        <begin position="7"/>
        <end position="27"/>
    </location>
</feature>
<feature type="region of interest" description="Disordered" evidence="4">
    <location>
        <begin position="476"/>
        <end position="496"/>
    </location>
</feature>
<dbReference type="InterPro" id="IPR004089">
    <property type="entry name" value="MCPsignal_dom"/>
</dbReference>
<keyword evidence="5" id="KW-1133">Transmembrane helix</keyword>
<feature type="domain" description="Methyl-accepting transducer" evidence="6">
    <location>
        <begin position="221"/>
        <end position="471"/>
    </location>
</feature>
<dbReference type="EMBL" id="MFNF01000061">
    <property type="protein sequence ID" value="OGG99061.1"/>
    <property type="molecule type" value="Genomic_DNA"/>
</dbReference>
<evidence type="ECO:0000259" key="6">
    <source>
        <dbReference type="PROSITE" id="PS50111"/>
    </source>
</evidence>
<dbReference type="GO" id="GO:0007165">
    <property type="term" value="P:signal transduction"/>
    <property type="evidence" value="ECO:0007669"/>
    <property type="project" value="UniProtKB-KW"/>
</dbReference>
<reference evidence="7 8" key="1">
    <citation type="journal article" date="2016" name="Nat. Commun.">
        <title>Thousands of microbial genomes shed light on interconnected biogeochemical processes in an aquifer system.</title>
        <authorList>
            <person name="Anantharaman K."/>
            <person name="Brown C.T."/>
            <person name="Hug L.A."/>
            <person name="Sharon I."/>
            <person name="Castelle C.J."/>
            <person name="Probst A.J."/>
            <person name="Thomas B.C."/>
            <person name="Singh A."/>
            <person name="Wilkins M.J."/>
            <person name="Karaoz U."/>
            <person name="Brodie E.L."/>
            <person name="Williams K.H."/>
            <person name="Hubbard S.S."/>
            <person name="Banfield J.F."/>
        </authorList>
    </citation>
    <scope>NUCLEOTIDE SEQUENCE [LARGE SCALE GENOMIC DNA]</scope>
</reference>
<evidence type="ECO:0000256" key="2">
    <source>
        <dbReference type="ARBA" id="ARBA00029447"/>
    </source>
</evidence>
<protein>
    <recommendedName>
        <fullName evidence="6">Methyl-accepting transducer domain-containing protein</fullName>
    </recommendedName>
</protein>
<dbReference type="PANTHER" id="PTHR43531:SF11">
    <property type="entry name" value="METHYL-ACCEPTING CHEMOTAXIS PROTEIN 3"/>
    <property type="match status" value="1"/>
</dbReference>
<proteinExistence type="inferred from homology"/>
<feature type="region of interest" description="Disordered" evidence="4">
    <location>
        <begin position="509"/>
        <end position="536"/>
    </location>
</feature>
<dbReference type="Pfam" id="PF13682">
    <property type="entry name" value="CZB"/>
    <property type="match status" value="1"/>
</dbReference>
<dbReference type="Gene3D" id="1.10.287.950">
    <property type="entry name" value="Methyl-accepting chemotaxis protein"/>
    <property type="match status" value="1"/>
</dbReference>
<evidence type="ECO:0000256" key="3">
    <source>
        <dbReference type="PROSITE-ProRule" id="PRU00284"/>
    </source>
</evidence>
<dbReference type="InterPro" id="IPR051310">
    <property type="entry name" value="MCP_chemotaxis"/>
</dbReference>
<gene>
    <name evidence="7" type="ORF">A2557_09870</name>
</gene>
<evidence type="ECO:0000256" key="4">
    <source>
        <dbReference type="SAM" id="MobiDB-lite"/>
    </source>
</evidence>
<dbReference type="AlphaFoldDB" id="A0A1F6GLR1"/>
<dbReference type="GO" id="GO:0005886">
    <property type="term" value="C:plasma membrane"/>
    <property type="evidence" value="ECO:0007669"/>
    <property type="project" value="TreeGrafter"/>
</dbReference>
<feature type="compositionally biased region" description="Low complexity" evidence="4">
    <location>
        <begin position="476"/>
        <end position="489"/>
    </location>
</feature>
<dbReference type="GO" id="GO:0006935">
    <property type="term" value="P:chemotaxis"/>
    <property type="evidence" value="ECO:0007669"/>
    <property type="project" value="UniProtKB-KW"/>
</dbReference>
<evidence type="ECO:0000256" key="5">
    <source>
        <dbReference type="SAM" id="Phobius"/>
    </source>
</evidence>
<name>A0A1F6GLR1_9PROT</name>
<keyword evidence="1" id="KW-0145">Chemotaxis</keyword>
<sequence>MTIKTKILAGFSVILSLALFLGGYNLLGYRSIGDAVENIEYSKFFALLEIQHRKWNEGLASVFLKEDLSEMAIELDHTKCRMGRFLYSDEAKRFVEHLPTMAPLLEELKPVHKDLHDSAGEIGALWFTQDPQNQRAAKKIYQDKTLPSLSKIADLLNRMSSELEKLATGSAANLSETVKGRTTLSGVLLGLILLFGAVAAFLIGRSITKALSAVIGDLNVASKALNTAGKEIAGGSVQVAQGASEQAASLEQTSSAMEELASQSKDNADAAQHTFEAAGSMKTGLQTASKQAENALSLSGKACGASERGVLSMQKISDSLKEVDQASQEVMDIIELINEITHETKMLATNAAIEAARAGEQGKGFAVVANEVSKLAENSKAAAKKINDIVKLNAQKAQSGKDQAEEGNRVLNEIHQLSTQSKELVAQIVQANQSLFSQASELESLAEQINRTSLQQSQGTSEVSRAIVEMDEITQSNASAAEQSASSSEGLKEQSDALQATIDRLVQLIEGGGSGSGQPTAHPTSAGIQRLRLPSA</sequence>
<dbReference type="GO" id="GO:0004888">
    <property type="term" value="F:transmembrane signaling receptor activity"/>
    <property type="evidence" value="ECO:0007669"/>
    <property type="project" value="InterPro"/>
</dbReference>
<feature type="transmembrane region" description="Helical" evidence="5">
    <location>
        <begin position="183"/>
        <end position="203"/>
    </location>
</feature>
<dbReference type="Pfam" id="PF00015">
    <property type="entry name" value="MCPsignal"/>
    <property type="match status" value="1"/>
</dbReference>
<dbReference type="PANTHER" id="PTHR43531">
    <property type="entry name" value="PROTEIN ICFG"/>
    <property type="match status" value="1"/>
</dbReference>
<keyword evidence="5" id="KW-0472">Membrane</keyword>
<accession>A0A1F6GLR1</accession>
<feature type="compositionally biased region" description="Polar residues" evidence="4">
    <location>
        <begin position="517"/>
        <end position="527"/>
    </location>
</feature>
<dbReference type="SMART" id="SM00283">
    <property type="entry name" value="MA"/>
    <property type="match status" value="1"/>
</dbReference>
<dbReference type="Gene3D" id="1.20.120.30">
    <property type="entry name" value="Aspartate receptor, ligand-binding domain"/>
    <property type="match status" value="1"/>
</dbReference>
<evidence type="ECO:0000256" key="1">
    <source>
        <dbReference type="ARBA" id="ARBA00022500"/>
    </source>
</evidence>
<dbReference type="PRINTS" id="PR00260">
    <property type="entry name" value="CHEMTRNSDUCR"/>
</dbReference>
<dbReference type="InterPro" id="IPR025991">
    <property type="entry name" value="Chemoreceptor_zinc-bind_dom"/>
</dbReference>
<dbReference type="PROSITE" id="PS50111">
    <property type="entry name" value="CHEMOTAXIS_TRANSDUC_2"/>
    <property type="match status" value="1"/>
</dbReference>
<comment type="caution">
    <text evidence="7">The sequence shown here is derived from an EMBL/GenBank/DDBJ whole genome shotgun (WGS) entry which is preliminary data.</text>
</comment>
<keyword evidence="5" id="KW-0812">Transmembrane</keyword>
<dbReference type="Proteomes" id="UP000177583">
    <property type="component" value="Unassembled WGS sequence"/>
</dbReference>
<evidence type="ECO:0000313" key="7">
    <source>
        <dbReference type="EMBL" id="OGG99061.1"/>
    </source>
</evidence>